<proteinExistence type="predicted"/>
<evidence type="ECO:0000313" key="3">
    <source>
        <dbReference type="Proteomes" id="UP000256877"/>
    </source>
</evidence>
<evidence type="ECO:0008006" key="4">
    <source>
        <dbReference type="Google" id="ProtNLM"/>
    </source>
</evidence>
<organism evidence="2 3">
    <name type="scientific">Pyrobaculum aerophilum</name>
    <dbReference type="NCBI Taxonomy" id="13773"/>
    <lineage>
        <taxon>Archaea</taxon>
        <taxon>Thermoproteota</taxon>
        <taxon>Thermoprotei</taxon>
        <taxon>Thermoproteales</taxon>
        <taxon>Thermoproteaceae</taxon>
        <taxon>Pyrobaculum</taxon>
    </lineage>
</organism>
<reference evidence="2 3" key="1">
    <citation type="submission" date="2017-07" db="EMBL/GenBank/DDBJ databases">
        <title>Draft genome sequence of aerobic hyperthermophilic archaea, Pyrobaculum aerophilum YKB31 and YKB32.</title>
        <authorList>
            <person name="Mochizuki T."/>
            <person name="Berliner A.J."/>
            <person name="Yoshida-Takashima Y."/>
            <person name="Takaki Y."/>
            <person name="Nunoura T."/>
            <person name="Takai K."/>
        </authorList>
    </citation>
    <scope>NUCLEOTIDE SEQUENCE [LARGE SCALE GENOMIC DNA]</scope>
    <source>
        <strain evidence="2 3">YKB32</strain>
    </source>
</reference>
<feature type="transmembrane region" description="Helical" evidence="1">
    <location>
        <begin position="326"/>
        <end position="354"/>
    </location>
</feature>
<comment type="caution">
    <text evidence="2">The sequence shown here is derived from an EMBL/GenBank/DDBJ whole genome shotgun (WGS) entry which is preliminary data.</text>
</comment>
<dbReference type="Proteomes" id="UP000256877">
    <property type="component" value="Unassembled WGS sequence"/>
</dbReference>
<accession>A0A371QYD5</accession>
<keyword evidence="1" id="KW-0472">Membrane</keyword>
<evidence type="ECO:0000313" key="2">
    <source>
        <dbReference type="EMBL" id="RFA95713.1"/>
    </source>
</evidence>
<name>A0A371QYD5_9CREN</name>
<gene>
    <name evidence="2" type="ORF">CGL52_12390</name>
</gene>
<protein>
    <recommendedName>
        <fullName evidence="4">DUF4129 domain-containing protein</fullName>
    </recommendedName>
</protein>
<evidence type="ECO:0000256" key="1">
    <source>
        <dbReference type="SAM" id="Phobius"/>
    </source>
</evidence>
<sequence length="462" mass="49909">MRRRLVFSAALAFVLLIIAVYKPSEPKLTSPVDLSSLVEMVRADPQLSAELSRFLSESGLNITINTPPKPKPTALALLVNSSEVVAGGFLEVRGALISNNRPLVNEIVAIFIEGRAAAVVSTDGKGVFKAVVRISVYKPLVNITAVYIPLPGSAYLPSKASAAVRVLFNKTELQISAPEAVLWGSPIVLNISQRPPIVRTAIVRISNGTWSYGVNIELYSRAVVNLPTWNLDPGIYNISVYAPGVGVFAPAYAVGRVKIEALTPQMSLRAPQFIVAGLPVNVEAVVNPPLNFTILLANREFKGAVPLDISTGFVNLVAVSRPKPPFALVSASATVFVINPVQLAVVAVAGLVAYKMTFAQRRGGVKEVAREVLVAVKGRVLPISAKEVVDALAFAFFKAGERAGIRYQRTWTYREYASMVAPYVKSVDCLWRVVHLAEKTLYSTYVPTSVEIRDAWACAEQL</sequence>
<dbReference type="OrthoDB" id="29269at2157"/>
<dbReference type="RefSeq" id="WP_116430626.1">
    <property type="nucleotide sequence ID" value="NZ_NMUF01000051.1"/>
</dbReference>
<keyword evidence="1" id="KW-1133">Transmembrane helix</keyword>
<dbReference type="AlphaFoldDB" id="A0A371QYD5"/>
<keyword evidence="1" id="KW-0812">Transmembrane</keyword>
<dbReference type="EMBL" id="NMUF01000051">
    <property type="protein sequence ID" value="RFA95713.1"/>
    <property type="molecule type" value="Genomic_DNA"/>
</dbReference>